<sequence length="82" mass="9536">METKIKEKQTAIMDPALTAETDNWNSLLNGPPEDDDIQFEDDDLEDDEFPIEEDLDNLDFDEEDELGFDEEEDLDFLEAVLH</sequence>
<name>A0ABU8NJU0_9SPHI</name>
<evidence type="ECO:0000313" key="2">
    <source>
        <dbReference type="EMBL" id="MEJ2902504.1"/>
    </source>
</evidence>
<dbReference type="Proteomes" id="UP001378956">
    <property type="component" value="Unassembled WGS sequence"/>
</dbReference>
<organism evidence="2 3">
    <name type="scientific">Pedobacter panaciterrae</name>
    <dbReference type="NCBI Taxonomy" id="363849"/>
    <lineage>
        <taxon>Bacteria</taxon>
        <taxon>Pseudomonadati</taxon>
        <taxon>Bacteroidota</taxon>
        <taxon>Sphingobacteriia</taxon>
        <taxon>Sphingobacteriales</taxon>
        <taxon>Sphingobacteriaceae</taxon>
        <taxon>Pedobacter</taxon>
    </lineage>
</organism>
<accession>A0ABU8NJU0</accession>
<proteinExistence type="predicted"/>
<evidence type="ECO:0000256" key="1">
    <source>
        <dbReference type="SAM" id="MobiDB-lite"/>
    </source>
</evidence>
<reference evidence="2 3" key="1">
    <citation type="submission" date="2024-03" db="EMBL/GenBank/DDBJ databases">
        <title>Sequence of Lycoming College Course Isolates.</title>
        <authorList>
            <person name="Plotts O."/>
            <person name="Newman J."/>
        </authorList>
    </citation>
    <scope>NUCLEOTIDE SEQUENCE [LARGE SCALE GENOMIC DNA]</scope>
    <source>
        <strain evidence="2 3">CJB-3</strain>
    </source>
</reference>
<feature type="region of interest" description="Disordered" evidence="1">
    <location>
        <begin position="1"/>
        <end position="40"/>
    </location>
</feature>
<keyword evidence="3" id="KW-1185">Reference proteome</keyword>
<dbReference type="EMBL" id="JBBEUB010000002">
    <property type="protein sequence ID" value="MEJ2902504.1"/>
    <property type="molecule type" value="Genomic_DNA"/>
</dbReference>
<dbReference type="RefSeq" id="WP_172662866.1">
    <property type="nucleotide sequence ID" value="NZ_CBFGNQ010000002.1"/>
</dbReference>
<protein>
    <submittedName>
        <fullName evidence="2">Uncharacterized protein</fullName>
    </submittedName>
</protein>
<comment type="caution">
    <text evidence="2">The sequence shown here is derived from an EMBL/GenBank/DDBJ whole genome shotgun (WGS) entry which is preliminary data.</text>
</comment>
<gene>
    <name evidence="2" type="ORF">WAE58_08700</name>
</gene>
<evidence type="ECO:0000313" key="3">
    <source>
        <dbReference type="Proteomes" id="UP001378956"/>
    </source>
</evidence>